<accession>A0A1N7LRI5</accession>
<dbReference type="AlphaFoldDB" id="A0A1N7LRI5"/>
<evidence type="ECO:0000256" key="1">
    <source>
        <dbReference type="ARBA" id="ARBA00004496"/>
    </source>
</evidence>
<dbReference type="PANTHER" id="PTHR36438">
    <property type="entry name" value="IRON-SULFUR CLUSTER REPAIR PROTEIN YTFE"/>
    <property type="match status" value="1"/>
</dbReference>
<organism evidence="6 7">
    <name type="scientific">Phaeovulum vinaykumarii</name>
    <dbReference type="NCBI Taxonomy" id="407234"/>
    <lineage>
        <taxon>Bacteria</taxon>
        <taxon>Pseudomonadati</taxon>
        <taxon>Pseudomonadota</taxon>
        <taxon>Alphaproteobacteria</taxon>
        <taxon>Rhodobacterales</taxon>
        <taxon>Paracoccaceae</taxon>
        <taxon>Phaeovulum</taxon>
    </lineage>
</organism>
<dbReference type="Pfam" id="PF01814">
    <property type="entry name" value="Hemerythrin"/>
    <property type="match status" value="1"/>
</dbReference>
<evidence type="ECO:0000313" key="6">
    <source>
        <dbReference type="EMBL" id="SIS76455.1"/>
    </source>
</evidence>
<dbReference type="Proteomes" id="UP000186098">
    <property type="component" value="Unassembled WGS sequence"/>
</dbReference>
<keyword evidence="7" id="KW-1185">Reference proteome</keyword>
<reference evidence="7" key="1">
    <citation type="submission" date="2017-01" db="EMBL/GenBank/DDBJ databases">
        <authorList>
            <person name="Varghese N."/>
            <person name="Submissions S."/>
        </authorList>
    </citation>
    <scope>NUCLEOTIDE SEQUENCE [LARGE SCALE GENOMIC DNA]</scope>
    <source>
        <strain evidence="7">DSM 18714</strain>
    </source>
</reference>
<dbReference type="Gene3D" id="1.20.120.520">
    <property type="entry name" value="nmb1532 protein domain like"/>
    <property type="match status" value="1"/>
</dbReference>
<evidence type="ECO:0000256" key="4">
    <source>
        <dbReference type="ARBA" id="ARBA00023004"/>
    </source>
</evidence>
<evidence type="ECO:0000313" key="7">
    <source>
        <dbReference type="Proteomes" id="UP000186098"/>
    </source>
</evidence>
<sequence length="170" mass="18953">MSELADPASDQATDDLIAHILSRFHDVHRSDLAVLHPLAQKVERVHADDPLAPRGLAQTLMTLWREMEDHMAKEEKILFPAMRAGGMPGIEHPIRVMRADHDDHAATIAHIRSLTANLTPPDHACGSWRALYAGTEKLFADLSAHIALENDVLFPRFEEGRHNGHCDCHS</sequence>
<evidence type="ECO:0000259" key="5">
    <source>
        <dbReference type="Pfam" id="PF01814"/>
    </source>
</evidence>
<evidence type="ECO:0000256" key="3">
    <source>
        <dbReference type="ARBA" id="ARBA00022723"/>
    </source>
</evidence>
<dbReference type="InterPro" id="IPR019903">
    <property type="entry name" value="RIC_family"/>
</dbReference>
<dbReference type="CDD" id="cd12108">
    <property type="entry name" value="Hr-like"/>
    <property type="match status" value="1"/>
</dbReference>
<dbReference type="EMBL" id="FTOM01000004">
    <property type="protein sequence ID" value="SIS76455.1"/>
    <property type="molecule type" value="Genomic_DNA"/>
</dbReference>
<dbReference type="RefSeq" id="WP_076365536.1">
    <property type="nucleotide sequence ID" value="NZ_FTOM01000004.1"/>
</dbReference>
<dbReference type="STRING" id="407234.SAMN05421795_10427"/>
<dbReference type="OrthoDB" id="9797132at2"/>
<evidence type="ECO:0000256" key="2">
    <source>
        <dbReference type="ARBA" id="ARBA00022490"/>
    </source>
</evidence>
<keyword evidence="4" id="KW-0408">Iron</keyword>
<keyword evidence="2" id="KW-0963">Cytoplasm</keyword>
<comment type="subcellular location">
    <subcellularLocation>
        <location evidence="1">Cytoplasm</location>
    </subcellularLocation>
</comment>
<dbReference type="InterPro" id="IPR012312">
    <property type="entry name" value="Hemerythrin-like"/>
</dbReference>
<dbReference type="GO" id="GO:0046872">
    <property type="term" value="F:metal ion binding"/>
    <property type="evidence" value="ECO:0007669"/>
    <property type="project" value="UniProtKB-KW"/>
</dbReference>
<proteinExistence type="predicted"/>
<feature type="domain" description="Hemerythrin-like" evidence="5">
    <location>
        <begin position="17"/>
        <end position="156"/>
    </location>
</feature>
<protein>
    <submittedName>
        <fullName evidence="6">Regulator of cell morphogenesis and NO signaling</fullName>
    </submittedName>
</protein>
<keyword evidence="3" id="KW-0479">Metal-binding</keyword>
<name>A0A1N7LRI5_9RHOB</name>
<dbReference type="GO" id="GO:0005737">
    <property type="term" value="C:cytoplasm"/>
    <property type="evidence" value="ECO:0007669"/>
    <property type="project" value="UniProtKB-SubCell"/>
</dbReference>
<gene>
    <name evidence="6" type="ORF">SAMN05421795_10427</name>
</gene>
<dbReference type="PANTHER" id="PTHR36438:SF1">
    <property type="entry name" value="IRON-SULFUR CLUSTER REPAIR PROTEIN YTFE"/>
    <property type="match status" value="1"/>
</dbReference>